<dbReference type="EC" id="2.7.7.2" evidence="15"/>
<comment type="function">
    <text evidence="1">Catalyzes the phosphorylation of riboflavin to FMN followed by the adenylation of FMN to FAD.</text>
</comment>
<dbReference type="RefSeq" id="WP_086593150.1">
    <property type="nucleotide sequence ID" value="NZ_MTSE01000002.1"/>
</dbReference>
<evidence type="ECO:0000256" key="6">
    <source>
        <dbReference type="ARBA" id="ARBA00022679"/>
    </source>
</evidence>
<evidence type="ECO:0000256" key="14">
    <source>
        <dbReference type="ARBA" id="ARBA00049494"/>
    </source>
</evidence>
<dbReference type="EMBL" id="MTSE01000002">
    <property type="protein sequence ID" value="OUJ75605.1"/>
    <property type="molecule type" value="Genomic_DNA"/>
</dbReference>
<dbReference type="PANTHER" id="PTHR22749:SF6">
    <property type="entry name" value="RIBOFLAVIN KINASE"/>
    <property type="match status" value="1"/>
</dbReference>
<dbReference type="SUPFAM" id="SSF52374">
    <property type="entry name" value="Nucleotidylyl transferase"/>
    <property type="match status" value="1"/>
</dbReference>
<evidence type="ECO:0000256" key="5">
    <source>
        <dbReference type="ARBA" id="ARBA00022643"/>
    </source>
</evidence>
<gene>
    <name evidence="17" type="ORF">BXP70_06260</name>
</gene>
<keyword evidence="10 15" id="KW-0274">FAD</keyword>
<dbReference type="PIRSF" id="PIRSF004491">
    <property type="entry name" value="FAD_Synth"/>
    <property type="match status" value="1"/>
</dbReference>
<evidence type="ECO:0000313" key="18">
    <source>
        <dbReference type="Proteomes" id="UP000194873"/>
    </source>
</evidence>
<feature type="domain" description="Riboflavin kinase" evidence="16">
    <location>
        <begin position="188"/>
        <end position="315"/>
    </location>
</feature>
<dbReference type="GO" id="GO:0005524">
    <property type="term" value="F:ATP binding"/>
    <property type="evidence" value="ECO:0007669"/>
    <property type="project" value="UniProtKB-UniRule"/>
</dbReference>
<keyword evidence="5 15" id="KW-0288">FMN</keyword>
<dbReference type="Pfam" id="PF06574">
    <property type="entry name" value="FAD_syn"/>
    <property type="match status" value="1"/>
</dbReference>
<dbReference type="FunFam" id="3.40.50.620:FF:000021">
    <property type="entry name" value="Riboflavin biosynthesis protein"/>
    <property type="match status" value="1"/>
</dbReference>
<comment type="caution">
    <text evidence="17">The sequence shown here is derived from an EMBL/GenBank/DDBJ whole genome shotgun (WGS) entry which is preliminary data.</text>
</comment>
<name>A0A243WIF6_9BACT</name>
<keyword evidence="9 15" id="KW-0418">Kinase</keyword>
<dbReference type="InterPro" id="IPR023465">
    <property type="entry name" value="Riboflavin_kinase_dom_sf"/>
</dbReference>
<dbReference type="PANTHER" id="PTHR22749">
    <property type="entry name" value="RIBOFLAVIN KINASE/FMN ADENYLYLTRANSFERASE"/>
    <property type="match status" value="1"/>
</dbReference>
<reference evidence="17 18" key="1">
    <citation type="submission" date="2017-01" db="EMBL/GenBank/DDBJ databases">
        <title>A new Hymenobacter.</title>
        <authorList>
            <person name="Liang Y."/>
            <person name="Feng F."/>
        </authorList>
    </citation>
    <scope>NUCLEOTIDE SEQUENCE [LARGE SCALE GENOMIC DNA]</scope>
    <source>
        <strain evidence="17">MIMBbqt21</strain>
    </source>
</reference>
<dbReference type="GO" id="GO:0009398">
    <property type="term" value="P:FMN biosynthetic process"/>
    <property type="evidence" value="ECO:0007669"/>
    <property type="project" value="UniProtKB-UniRule"/>
</dbReference>
<evidence type="ECO:0000256" key="4">
    <source>
        <dbReference type="ARBA" id="ARBA00022630"/>
    </source>
</evidence>
<evidence type="ECO:0000256" key="7">
    <source>
        <dbReference type="ARBA" id="ARBA00022695"/>
    </source>
</evidence>
<dbReference type="UniPathway" id="UPA00277">
    <property type="reaction ID" value="UER00407"/>
</dbReference>
<dbReference type="GO" id="GO:0008531">
    <property type="term" value="F:riboflavin kinase activity"/>
    <property type="evidence" value="ECO:0007669"/>
    <property type="project" value="UniProtKB-UniRule"/>
</dbReference>
<evidence type="ECO:0000256" key="8">
    <source>
        <dbReference type="ARBA" id="ARBA00022741"/>
    </source>
</evidence>
<dbReference type="Pfam" id="PF01687">
    <property type="entry name" value="Flavokinase"/>
    <property type="match status" value="1"/>
</dbReference>
<dbReference type="SMART" id="SM00904">
    <property type="entry name" value="Flavokinase"/>
    <property type="match status" value="1"/>
</dbReference>
<dbReference type="InterPro" id="IPR015864">
    <property type="entry name" value="FAD_synthase"/>
</dbReference>
<dbReference type="NCBIfam" id="TIGR00083">
    <property type="entry name" value="ribF"/>
    <property type="match status" value="1"/>
</dbReference>
<keyword evidence="11 15" id="KW-0067">ATP-binding</keyword>
<dbReference type="Gene3D" id="2.40.30.30">
    <property type="entry name" value="Riboflavin kinase-like"/>
    <property type="match status" value="1"/>
</dbReference>
<dbReference type="InterPro" id="IPR014729">
    <property type="entry name" value="Rossmann-like_a/b/a_fold"/>
</dbReference>
<dbReference type="EC" id="2.7.1.26" evidence="15"/>
<keyword evidence="18" id="KW-1185">Reference proteome</keyword>
<dbReference type="CDD" id="cd02064">
    <property type="entry name" value="FAD_synthetase_N"/>
    <property type="match status" value="1"/>
</dbReference>
<evidence type="ECO:0000313" key="17">
    <source>
        <dbReference type="EMBL" id="OUJ75605.1"/>
    </source>
</evidence>
<dbReference type="NCBIfam" id="NF004162">
    <property type="entry name" value="PRK05627.1-5"/>
    <property type="match status" value="1"/>
</dbReference>
<dbReference type="InterPro" id="IPR002606">
    <property type="entry name" value="Riboflavin_kinase_bac"/>
</dbReference>
<dbReference type="GO" id="GO:0006747">
    <property type="term" value="P:FAD biosynthetic process"/>
    <property type="evidence" value="ECO:0007669"/>
    <property type="project" value="UniProtKB-UniRule"/>
</dbReference>
<comment type="catalytic activity">
    <reaction evidence="13 15">
        <text>riboflavin + ATP = FMN + ADP + H(+)</text>
        <dbReference type="Rhea" id="RHEA:14357"/>
        <dbReference type="ChEBI" id="CHEBI:15378"/>
        <dbReference type="ChEBI" id="CHEBI:30616"/>
        <dbReference type="ChEBI" id="CHEBI:57986"/>
        <dbReference type="ChEBI" id="CHEBI:58210"/>
        <dbReference type="ChEBI" id="CHEBI:456216"/>
        <dbReference type="EC" id="2.7.1.26"/>
    </reaction>
</comment>
<keyword evidence="12" id="KW-0511">Multifunctional enzyme</keyword>
<comment type="pathway">
    <text evidence="3 15">Cofactor biosynthesis; FMN biosynthesis; FMN from riboflavin (ATP route): step 1/1.</text>
</comment>
<evidence type="ECO:0000256" key="1">
    <source>
        <dbReference type="ARBA" id="ARBA00002121"/>
    </source>
</evidence>
<dbReference type="Proteomes" id="UP000194873">
    <property type="component" value="Unassembled WGS sequence"/>
</dbReference>
<dbReference type="InterPro" id="IPR015865">
    <property type="entry name" value="Riboflavin_kinase_bac/euk"/>
</dbReference>
<keyword evidence="8 15" id="KW-0547">Nucleotide-binding</keyword>
<dbReference type="NCBIfam" id="NF004160">
    <property type="entry name" value="PRK05627.1-3"/>
    <property type="match status" value="1"/>
</dbReference>
<evidence type="ECO:0000256" key="12">
    <source>
        <dbReference type="ARBA" id="ARBA00023268"/>
    </source>
</evidence>
<proteinExistence type="inferred from homology"/>
<comment type="similarity">
    <text evidence="15">Belongs to the ribF family.</text>
</comment>
<keyword evidence="7 15" id="KW-0548">Nucleotidyltransferase</keyword>
<dbReference type="GO" id="GO:0003919">
    <property type="term" value="F:FMN adenylyltransferase activity"/>
    <property type="evidence" value="ECO:0007669"/>
    <property type="project" value="UniProtKB-UniRule"/>
</dbReference>
<evidence type="ECO:0000256" key="10">
    <source>
        <dbReference type="ARBA" id="ARBA00022827"/>
    </source>
</evidence>
<accession>A0A243WIF6</accession>
<dbReference type="Gene3D" id="3.40.50.620">
    <property type="entry name" value="HUPs"/>
    <property type="match status" value="1"/>
</dbReference>
<keyword evidence="6 15" id="KW-0808">Transferase</keyword>
<comment type="catalytic activity">
    <reaction evidence="14 15">
        <text>FMN + ATP + H(+) = FAD + diphosphate</text>
        <dbReference type="Rhea" id="RHEA:17237"/>
        <dbReference type="ChEBI" id="CHEBI:15378"/>
        <dbReference type="ChEBI" id="CHEBI:30616"/>
        <dbReference type="ChEBI" id="CHEBI:33019"/>
        <dbReference type="ChEBI" id="CHEBI:57692"/>
        <dbReference type="ChEBI" id="CHEBI:58210"/>
        <dbReference type="EC" id="2.7.7.2"/>
    </reaction>
</comment>
<dbReference type="OrthoDB" id="9803667at2"/>
<evidence type="ECO:0000256" key="11">
    <source>
        <dbReference type="ARBA" id="ARBA00022840"/>
    </source>
</evidence>
<protein>
    <recommendedName>
        <fullName evidence="15">Riboflavin biosynthesis protein</fullName>
    </recommendedName>
    <domain>
        <recommendedName>
            <fullName evidence="15">Riboflavin kinase</fullName>
            <ecNumber evidence="15">2.7.1.26</ecNumber>
        </recommendedName>
        <alternativeName>
            <fullName evidence="15">Flavokinase</fullName>
        </alternativeName>
    </domain>
    <domain>
        <recommendedName>
            <fullName evidence="15">FMN adenylyltransferase</fullName>
            <ecNumber evidence="15">2.7.7.2</ecNumber>
        </recommendedName>
        <alternativeName>
            <fullName evidence="15">FAD pyrophosphorylase</fullName>
        </alternativeName>
        <alternativeName>
            <fullName evidence="15">FAD synthase</fullName>
        </alternativeName>
    </domain>
</protein>
<dbReference type="InterPro" id="IPR023468">
    <property type="entry name" value="Riboflavin_kinase"/>
</dbReference>
<keyword evidence="4 15" id="KW-0285">Flavoprotein</keyword>
<evidence type="ECO:0000256" key="9">
    <source>
        <dbReference type="ARBA" id="ARBA00022777"/>
    </source>
</evidence>
<comment type="pathway">
    <text evidence="2 15">Cofactor biosynthesis; FAD biosynthesis; FAD from FMN: step 1/1.</text>
</comment>
<evidence type="ECO:0000256" key="13">
    <source>
        <dbReference type="ARBA" id="ARBA00047880"/>
    </source>
</evidence>
<evidence type="ECO:0000256" key="2">
    <source>
        <dbReference type="ARBA" id="ARBA00004726"/>
    </source>
</evidence>
<evidence type="ECO:0000256" key="3">
    <source>
        <dbReference type="ARBA" id="ARBA00005201"/>
    </source>
</evidence>
<evidence type="ECO:0000259" key="16">
    <source>
        <dbReference type="SMART" id="SM00904"/>
    </source>
</evidence>
<dbReference type="SUPFAM" id="SSF82114">
    <property type="entry name" value="Riboflavin kinase-like"/>
    <property type="match status" value="1"/>
</dbReference>
<sequence length="317" mass="35181">MQVVQDLAQFPHLGNAVVTSGTFDGVHVGHQKILRRLLEVAQHDHAPSVVITYWPHPRLVLAPPLSHPQPLNLHLLSTLEERITLLEKAGVDYLLVVPFTKEFAQLSSEEYIQQLLIKTVGTRKLVIGYDHRFGKNREGSFEYLSQHADRYGMEVEEIPRADVDEVGVSSSRIRRALESGDVQTANRYLGYPYTLTGIVVRGQQLGRTIGYPTANIVSEEPLKLIPNRGVYAVMATTAAGDTYQAMLNIGVRPTVGGGLAETVEAHLLDFDGDLYDQPLTVQFVARLRDEQKFNGLDALQAQLAKDADEARRHLISG</sequence>
<dbReference type="AlphaFoldDB" id="A0A243WIF6"/>
<dbReference type="FunFam" id="2.40.30.30:FF:000003">
    <property type="entry name" value="Riboflavin biosynthesis protein"/>
    <property type="match status" value="1"/>
</dbReference>
<dbReference type="UniPathway" id="UPA00276">
    <property type="reaction ID" value="UER00406"/>
</dbReference>
<evidence type="ECO:0000256" key="15">
    <source>
        <dbReference type="PIRNR" id="PIRNR004491"/>
    </source>
</evidence>
<dbReference type="GO" id="GO:0009231">
    <property type="term" value="P:riboflavin biosynthetic process"/>
    <property type="evidence" value="ECO:0007669"/>
    <property type="project" value="InterPro"/>
</dbReference>
<organism evidence="17 18">
    <name type="scientific">Hymenobacter crusticola</name>
    <dbReference type="NCBI Taxonomy" id="1770526"/>
    <lineage>
        <taxon>Bacteria</taxon>
        <taxon>Pseudomonadati</taxon>
        <taxon>Bacteroidota</taxon>
        <taxon>Cytophagia</taxon>
        <taxon>Cytophagales</taxon>
        <taxon>Hymenobacteraceae</taxon>
        <taxon>Hymenobacter</taxon>
    </lineage>
</organism>